<keyword evidence="2" id="KW-0808">Transferase</keyword>
<dbReference type="AlphaFoldDB" id="A0A2P2N202"/>
<sequence length="108" mass="12368">MHPGRHTDTNKLPSCSSFTSKIPKCRNPVDCISLLPWAERLKARRFMQQWRSTRSLMIYMEVTRQREKRTTLTCLSSTMTSLLPSMNMDGGSPSILHPDTKGRVSERA</sequence>
<dbReference type="GO" id="GO:0032259">
    <property type="term" value="P:methylation"/>
    <property type="evidence" value="ECO:0007669"/>
    <property type="project" value="UniProtKB-KW"/>
</dbReference>
<proteinExistence type="predicted"/>
<organism evidence="2">
    <name type="scientific">Rhizophora mucronata</name>
    <name type="common">Asiatic mangrove</name>
    <dbReference type="NCBI Taxonomy" id="61149"/>
    <lineage>
        <taxon>Eukaryota</taxon>
        <taxon>Viridiplantae</taxon>
        <taxon>Streptophyta</taxon>
        <taxon>Embryophyta</taxon>
        <taxon>Tracheophyta</taxon>
        <taxon>Spermatophyta</taxon>
        <taxon>Magnoliopsida</taxon>
        <taxon>eudicotyledons</taxon>
        <taxon>Gunneridae</taxon>
        <taxon>Pentapetalae</taxon>
        <taxon>rosids</taxon>
        <taxon>fabids</taxon>
        <taxon>Malpighiales</taxon>
        <taxon>Rhizophoraceae</taxon>
        <taxon>Rhizophora</taxon>
    </lineage>
</organism>
<dbReference type="EMBL" id="GGEC01056028">
    <property type="protein sequence ID" value="MBX36512.1"/>
    <property type="molecule type" value="Transcribed_RNA"/>
</dbReference>
<keyword evidence="2" id="KW-0489">Methyltransferase</keyword>
<dbReference type="GO" id="GO:0008168">
    <property type="term" value="F:methyltransferase activity"/>
    <property type="evidence" value="ECO:0007669"/>
    <property type="project" value="UniProtKB-KW"/>
</dbReference>
<name>A0A2P2N202_RHIMU</name>
<feature type="compositionally biased region" description="Basic and acidic residues" evidence="1">
    <location>
        <begin position="98"/>
        <end position="108"/>
    </location>
</feature>
<protein>
    <submittedName>
        <fullName evidence="2">Methyltransferase</fullName>
    </submittedName>
</protein>
<evidence type="ECO:0000313" key="2">
    <source>
        <dbReference type="EMBL" id="MBX36512.1"/>
    </source>
</evidence>
<reference evidence="2" key="1">
    <citation type="submission" date="2018-02" db="EMBL/GenBank/DDBJ databases">
        <title>Rhizophora mucronata_Transcriptome.</title>
        <authorList>
            <person name="Meera S.P."/>
            <person name="Sreeshan A."/>
            <person name="Augustine A."/>
        </authorList>
    </citation>
    <scope>NUCLEOTIDE SEQUENCE</scope>
    <source>
        <tissue evidence="2">Leaf</tissue>
    </source>
</reference>
<feature type="region of interest" description="Disordered" evidence="1">
    <location>
        <begin position="84"/>
        <end position="108"/>
    </location>
</feature>
<accession>A0A2P2N202</accession>
<evidence type="ECO:0000256" key="1">
    <source>
        <dbReference type="SAM" id="MobiDB-lite"/>
    </source>
</evidence>